<proteinExistence type="predicted"/>
<dbReference type="AlphaFoldDB" id="A0A8S1F834"/>
<evidence type="ECO:0000313" key="2">
    <source>
        <dbReference type="Proteomes" id="UP000494206"/>
    </source>
</evidence>
<reference evidence="1 2" key="1">
    <citation type="submission" date="2020-04" db="EMBL/GenBank/DDBJ databases">
        <authorList>
            <person name="Laetsch R D."/>
            <person name="Stevens L."/>
            <person name="Kumar S."/>
            <person name="Blaxter L. M."/>
        </authorList>
    </citation>
    <scope>NUCLEOTIDE SEQUENCE [LARGE SCALE GENOMIC DNA]</scope>
</reference>
<organism evidence="1 2">
    <name type="scientific">Caenorhabditis bovis</name>
    <dbReference type="NCBI Taxonomy" id="2654633"/>
    <lineage>
        <taxon>Eukaryota</taxon>
        <taxon>Metazoa</taxon>
        <taxon>Ecdysozoa</taxon>
        <taxon>Nematoda</taxon>
        <taxon>Chromadorea</taxon>
        <taxon>Rhabditida</taxon>
        <taxon>Rhabditina</taxon>
        <taxon>Rhabditomorpha</taxon>
        <taxon>Rhabditoidea</taxon>
        <taxon>Rhabditidae</taxon>
        <taxon>Peloderinae</taxon>
        <taxon>Caenorhabditis</taxon>
    </lineage>
</organism>
<evidence type="ECO:0000313" key="1">
    <source>
        <dbReference type="EMBL" id="CAB3409992.1"/>
    </source>
</evidence>
<keyword evidence="2" id="KW-1185">Reference proteome</keyword>
<sequence>MYSYCDGLYDPKKSIEHCNLNVTGSSRSRLSLDSGISLGNDSLLSQTDESLVLSDSSIFSAPEKKEEELPATWARITTPPNRKVALKGNTPDATLSPASERAKFSANLQTPKSLRNIFGISSPSSIKIKVSKTPLKLSNEENVAGYRFTGPQDITEINSRPVLRCIGITSGSKRCLVPPVVQCIDPSVPSTSCAATNIPETPSKHLRTEFNGIFDEFDALPILSPAKELSVFSDNDCSDAQIEMDRSICRVFDRNEDNMEYSDKNDKEPFSNLLFPFGMAYNPNMKNKKTVTINDECVAIITDEPIKANKPVPQVKFVSM</sequence>
<protein>
    <submittedName>
        <fullName evidence="1">Uncharacterized protein</fullName>
    </submittedName>
</protein>
<dbReference type="EMBL" id="CADEPM010000009">
    <property type="protein sequence ID" value="CAB3409992.1"/>
    <property type="molecule type" value="Genomic_DNA"/>
</dbReference>
<accession>A0A8S1F834</accession>
<comment type="caution">
    <text evidence="1">The sequence shown here is derived from an EMBL/GenBank/DDBJ whole genome shotgun (WGS) entry which is preliminary data.</text>
</comment>
<name>A0A8S1F834_9PELO</name>
<gene>
    <name evidence="1" type="ORF">CBOVIS_LOCUS11572</name>
</gene>
<dbReference type="Proteomes" id="UP000494206">
    <property type="component" value="Unassembled WGS sequence"/>
</dbReference>